<dbReference type="AlphaFoldDB" id="A0A6S7HG43"/>
<keyword evidence="2" id="KW-1185">Reference proteome</keyword>
<name>A0A6S7HG43_PARCT</name>
<evidence type="ECO:0000313" key="1">
    <source>
        <dbReference type="EMBL" id="CAB4003259.1"/>
    </source>
</evidence>
<dbReference type="EMBL" id="CACRXK020004580">
    <property type="protein sequence ID" value="CAB4003259.1"/>
    <property type="molecule type" value="Genomic_DNA"/>
</dbReference>
<feature type="non-terminal residue" evidence="1">
    <location>
        <position position="134"/>
    </location>
</feature>
<proteinExistence type="predicted"/>
<reference evidence="1" key="1">
    <citation type="submission" date="2020-04" db="EMBL/GenBank/DDBJ databases">
        <authorList>
            <person name="Alioto T."/>
            <person name="Alioto T."/>
            <person name="Gomez Garrido J."/>
        </authorList>
    </citation>
    <scope>NUCLEOTIDE SEQUENCE</scope>
    <source>
        <strain evidence="1">A484AB</strain>
    </source>
</reference>
<accession>A0A6S7HG43</accession>
<protein>
    <submittedName>
        <fullName evidence="1">Uncharacterized protein</fullName>
    </submittedName>
</protein>
<evidence type="ECO:0000313" key="2">
    <source>
        <dbReference type="Proteomes" id="UP001152795"/>
    </source>
</evidence>
<dbReference type="Proteomes" id="UP001152795">
    <property type="component" value="Unassembled WGS sequence"/>
</dbReference>
<feature type="non-terminal residue" evidence="1">
    <location>
        <position position="1"/>
    </location>
</feature>
<comment type="caution">
    <text evidence="1">The sequence shown here is derived from an EMBL/GenBank/DDBJ whole genome shotgun (WGS) entry which is preliminary data.</text>
</comment>
<gene>
    <name evidence="1" type="ORF">PACLA_8A047543</name>
</gene>
<sequence>KEQRAEDTPVFISRKLELCWVNDTKYLKFTVDKMEYWLLILIVTGSRQSNSRKLKPFSYTTVLKYVNRSLINIFARWANPCEKIKDQSLIMEGGASTSFLVCLPTSPFLILILDSFFVQLYALNQDYQSCKEKW</sequence>
<organism evidence="1 2">
    <name type="scientific">Paramuricea clavata</name>
    <name type="common">Red gorgonian</name>
    <name type="synonym">Violescent sea-whip</name>
    <dbReference type="NCBI Taxonomy" id="317549"/>
    <lineage>
        <taxon>Eukaryota</taxon>
        <taxon>Metazoa</taxon>
        <taxon>Cnidaria</taxon>
        <taxon>Anthozoa</taxon>
        <taxon>Octocorallia</taxon>
        <taxon>Malacalcyonacea</taxon>
        <taxon>Plexauridae</taxon>
        <taxon>Paramuricea</taxon>
    </lineage>
</organism>